<evidence type="ECO:0000256" key="30">
    <source>
        <dbReference type="ARBA" id="ARBA00034080"/>
    </source>
</evidence>
<dbReference type="InterPro" id="IPR014001">
    <property type="entry name" value="Helicase_ATP-bd"/>
</dbReference>
<dbReference type="CDD" id="cd23175">
    <property type="entry name" value="ps-ssRNAv_Potyviridae_RdRp"/>
    <property type="match status" value="1"/>
</dbReference>
<dbReference type="Pfam" id="PF13608">
    <property type="entry name" value="Potyvirid-P3"/>
    <property type="match status" value="1"/>
</dbReference>
<feature type="domain" description="Helicase ATP-binding" evidence="36">
    <location>
        <begin position="1175"/>
        <end position="1327"/>
    </location>
</feature>
<dbReference type="SUPFAM" id="SSF50494">
    <property type="entry name" value="Trypsin-like serine proteases"/>
    <property type="match status" value="1"/>
</dbReference>
<dbReference type="InterPro" id="IPR031159">
    <property type="entry name" value="HC_PRO_CPD_dom"/>
</dbReference>
<dbReference type="GO" id="GO:0006351">
    <property type="term" value="P:DNA-templated transcription"/>
    <property type="evidence" value="ECO:0007669"/>
    <property type="project" value="InterPro"/>
</dbReference>
<dbReference type="PROSITE" id="PS50507">
    <property type="entry name" value="RDRP_SSRNA_POS"/>
    <property type="match status" value="1"/>
</dbReference>
<dbReference type="GO" id="GO:0006508">
    <property type="term" value="P:proteolysis"/>
    <property type="evidence" value="ECO:0007669"/>
    <property type="project" value="UniProtKB-KW"/>
</dbReference>
<comment type="function">
    <text evidence="26">Has RNA-binding and proteolytic activities.</text>
</comment>
<keyword evidence="14" id="KW-1090">Inhibition of host innate immune response by virus</keyword>
<keyword evidence="6" id="KW-0941">Suppressor of RNA silencing</keyword>
<evidence type="ECO:0000256" key="15">
    <source>
        <dbReference type="ARBA" id="ARBA00022670"/>
    </source>
</evidence>
<dbReference type="InterPro" id="IPR001592">
    <property type="entry name" value="Poty_coat"/>
</dbReference>
<evidence type="ECO:0000256" key="33">
    <source>
        <dbReference type="PROSITE-ProRule" id="PRU01080"/>
    </source>
</evidence>
<evidence type="ECO:0000256" key="4">
    <source>
        <dbReference type="ARBA" id="ARBA00006064"/>
    </source>
</evidence>
<keyword evidence="11" id="KW-0597">Phosphoprotein</keyword>
<keyword evidence="10" id="KW-0191">Covalent protein-RNA linkage</keyword>
<feature type="active site" description="For helper component proteinase activity" evidence="33">
    <location>
        <position position="655"/>
    </location>
</feature>
<dbReference type="GO" id="GO:0019029">
    <property type="term" value="C:helical viral capsid"/>
    <property type="evidence" value="ECO:0007669"/>
    <property type="project" value="UniProtKB-KW"/>
</dbReference>
<evidence type="ECO:0000256" key="5">
    <source>
        <dbReference type="ARBA" id="ARBA00020107"/>
    </source>
</evidence>
<evidence type="ECO:0000256" key="1">
    <source>
        <dbReference type="ARBA" id="ARBA00000785"/>
    </source>
</evidence>
<dbReference type="EMBL" id="MF621332">
    <property type="protein sequence ID" value="AUF81942.1"/>
    <property type="molecule type" value="Genomic_RNA"/>
</dbReference>
<evidence type="ECO:0000313" key="41">
    <source>
        <dbReference type="EMBL" id="AUF81942.1"/>
    </source>
</evidence>
<dbReference type="PRINTS" id="PR00966">
    <property type="entry name" value="NIAPOTYPTASE"/>
</dbReference>
<dbReference type="InterPro" id="IPR043502">
    <property type="entry name" value="DNA/RNA_pol_sf"/>
</dbReference>
<evidence type="ECO:0000256" key="23">
    <source>
        <dbReference type="ARBA" id="ARBA00022844"/>
    </source>
</evidence>
<evidence type="ECO:0000256" key="10">
    <source>
        <dbReference type="ARBA" id="ARBA00022520"/>
    </source>
</evidence>
<comment type="function">
    <text evidence="28">Involved in aphid transmission, cell-to-cell and systemis movement, encapsidation of the viral RNA and in the regulation of viral RNA amplification.</text>
</comment>
<dbReference type="GO" id="GO:0004197">
    <property type="term" value="F:cysteine-type endopeptidase activity"/>
    <property type="evidence" value="ECO:0007669"/>
    <property type="project" value="InterPro"/>
</dbReference>
<dbReference type="GO" id="GO:0003723">
    <property type="term" value="F:RNA binding"/>
    <property type="evidence" value="ECO:0007669"/>
    <property type="project" value="InterPro"/>
</dbReference>
<comment type="function">
    <text evidence="30">Indispensable for virus replication.</text>
</comment>
<evidence type="ECO:0000259" key="38">
    <source>
        <dbReference type="PROSITE" id="PS51436"/>
    </source>
</evidence>
<dbReference type="InterPro" id="IPR013648">
    <property type="entry name" value="PP_Potyviridae"/>
</dbReference>
<comment type="subcellular location">
    <subcellularLocation>
        <location evidence="31">Host cytoplasmic vesicle</location>
    </subcellularLocation>
    <subcellularLocation>
        <location evidence="3">Virion</location>
    </subcellularLocation>
</comment>
<dbReference type="Pfam" id="PF00680">
    <property type="entry name" value="RdRP_1"/>
    <property type="match status" value="1"/>
</dbReference>
<feature type="domain" description="RdRp catalytic" evidence="35">
    <location>
        <begin position="2469"/>
        <end position="2593"/>
    </location>
</feature>
<dbReference type="PANTHER" id="PTHR18934">
    <property type="entry name" value="ATP-DEPENDENT RNA HELICASE"/>
    <property type="match status" value="1"/>
</dbReference>
<dbReference type="InterPro" id="IPR043504">
    <property type="entry name" value="Peptidase_S1_PA_chymotrypsin"/>
</dbReference>
<dbReference type="InterPro" id="IPR011545">
    <property type="entry name" value="DEAD/DEAH_box_helicase_dom"/>
</dbReference>
<evidence type="ECO:0000256" key="7">
    <source>
        <dbReference type="ARBA" id="ARBA00022484"/>
    </source>
</evidence>
<feature type="active site" description="For helper component proteinase activity" evidence="33">
    <location>
        <position position="583"/>
    </location>
</feature>
<evidence type="ECO:0000259" key="36">
    <source>
        <dbReference type="PROSITE" id="PS51192"/>
    </source>
</evidence>
<comment type="similarity">
    <text evidence="4">Belongs to the potyviridae genome polyprotein family.</text>
</comment>
<comment type="catalytic activity">
    <reaction evidence="1">
        <text>Hydrolyzes glutaminyl bonds, and activity is further restricted by preferences for the amino acids in P6 - P1' that vary with the species of potyvirus, e.g. Glu-Xaa-Xaa-Tyr-Xaa-Gln-|-(Ser or Gly) for the enzyme from tobacco etch virus. The natural substrate is the viral polyprotein, but other proteins and oligopeptides containing the appropriate consensus sequence are also cleaved.</text>
        <dbReference type="EC" id="3.4.22.44"/>
    </reaction>
</comment>
<evidence type="ECO:0000256" key="21">
    <source>
        <dbReference type="ARBA" id="ARBA00022807"/>
    </source>
</evidence>
<dbReference type="SMART" id="SM00487">
    <property type="entry name" value="DEXDc"/>
    <property type="match status" value="1"/>
</dbReference>
<keyword evidence="23" id="KW-0946">Virion</keyword>
<feature type="domain" description="Peptidase S30" evidence="40">
    <location>
        <begin position="110"/>
        <end position="243"/>
    </location>
</feature>
<keyword evidence="12" id="KW-0167">Capsid protein</keyword>
<keyword evidence="25" id="KW-0899">Viral immunoevasion</keyword>
<dbReference type="GO" id="GO:0005524">
    <property type="term" value="F:ATP binding"/>
    <property type="evidence" value="ECO:0007669"/>
    <property type="project" value="UniProtKB-KW"/>
</dbReference>
<evidence type="ECO:0000256" key="11">
    <source>
        <dbReference type="ARBA" id="ARBA00022553"/>
    </source>
</evidence>
<accession>A0A2H4ZK40</accession>
<evidence type="ECO:0000256" key="28">
    <source>
        <dbReference type="ARBA" id="ARBA00029405"/>
    </source>
</evidence>
<dbReference type="InterPro" id="IPR001650">
    <property type="entry name" value="Helicase_C-like"/>
</dbReference>
<comment type="function">
    <text evidence="29">Has helicase activity. It may be involved in replication.</text>
</comment>
<evidence type="ECO:0000256" key="27">
    <source>
        <dbReference type="ARBA" id="ARBA00029404"/>
    </source>
</evidence>
<evidence type="ECO:0000259" key="39">
    <source>
        <dbReference type="PROSITE" id="PS51744"/>
    </source>
</evidence>
<dbReference type="Pfam" id="PF00851">
    <property type="entry name" value="Peptidase_C6"/>
    <property type="match status" value="1"/>
</dbReference>
<dbReference type="GO" id="GO:0003968">
    <property type="term" value="F:RNA-directed RNA polymerase activity"/>
    <property type="evidence" value="ECO:0007669"/>
    <property type="project" value="UniProtKB-KW"/>
</dbReference>
<evidence type="ECO:0000259" key="40">
    <source>
        <dbReference type="PROSITE" id="PS51871"/>
    </source>
</evidence>
<keyword evidence="13" id="KW-0945">Host-virus interaction</keyword>
<dbReference type="PROSITE" id="PS51436">
    <property type="entry name" value="POTYVIRUS_NIA_PRO"/>
    <property type="match status" value="1"/>
</dbReference>
<evidence type="ECO:0000256" key="31">
    <source>
        <dbReference type="ARBA" id="ARBA00034108"/>
    </source>
</evidence>
<keyword evidence="15" id="KW-0645">Protease</keyword>
<keyword evidence="7" id="KW-0696">RNA-directed RNA polymerase</keyword>
<feature type="domain" description="Peptidase C6" evidence="39">
    <location>
        <begin position="575"/>
        <end position="696"/>
    </location>
</feature>
<dbReference type="GO" id="GO:0039694">
    <property type="term" value="P:viral RNA genome replication"/>
    <property type="evidence" value="ECO:0007669"/>
    <property type="project" value="InterPro"/>
</dbReference>
<protein>
    <recommendedName>
        <fullName evidence="5">Genome polyprotein</fullName>
    </recommendedName>
</protein>
<dbReference type="InterPro" id="IPR039560">
    <property type="entry name" value="Potyvirid-P3"/>
</dbReference>
<dbReference type="InterPro" id="IPR001205">
    <property type="entry name" value="RNA-dir_pol_C"/>
</dbReference>
<dbReference type="PROSITE" id="PS51194">
    <property type="entry name" value="HELICASE_CTER"/>
    <property type="match status" value="1"/>
</dbReference>
<feature type="compositionally biased region" description="Low complexity" evidence="34">
    <location>
        <begin position="2775"/>
        <end position="2804"/>
    </location>
</feature>
<dbReference type="Gene3D" id="3.90.70.150">
    <property type="entry name" value="Helper component proteinase"/>
    <property type="match status" value="1"/>
</dbReference>
<dbReference type="Pfam" id="PF08440">
    <property type="entry name" value="Poty_PP"/>
    <property type="match status" value="1"/>
</dbReference>
<dbReference type="InterPro" id="IPR043128">
    <property type="entry name" value="Rev_trsase/Diguanyl_cyclase"/>
</dbReference>
<dbReference type="PANTHER" id="PTHR18934:SF99">
    <property type="entry name" value="ATP-DEPENDENT RNA HELICASE DHX37-RELATED"/>
    <property type="match status" value="1"/>
</dbReference>
<feature type="compositionally biased region" description="Polar residues" evidence="34">
    <location>
        <begin position="2748"/>
        <end position="2774"/>
    </location>
</feature>
<evidence type="ECO:0000256" key="13">
    <source>
        <dbReference type="ARBA" id="ARBA00022581"/>
    </source>
</evidence>
<dbReference type="Gene3D" id="3.30.70.270">
    <property type="match status" value="1"/>
</dbReference>
<dbReference type="GO" id="GO:0004386">
    <property type="term" value="F:helicase activity"/>
    <property type="evidence" value="ECO:0007669"/>
    <property type="project" value="UniProtKB-KW"/>
</dbReference>
<keyword evidence="22" id="KW-0067">ATP-binding</keyword>
<evidence type="ECO:0000256" key="26">
    <source>
        <dbReference type="ARBA" id="ARBA00029399"/>
    </source>
</evidence>
<evidence type="ECO:0000256" key="32">
    <source>
        <dbReference type="ARBA" id="ARBA00045403"/>
    </source>
</evidence>
<evidence type="ECO:0000259" key="37">
    <source>
        <dbReference type="PROSITE" id="PS51194"/>
    </source>
</evidence>
<dbReference type="InterPro" id="IPR042308">
    <property type="entry name" value="HC_PRO_CPD_sf"/>
</dbReference>
<evidence type="ECO:0000256" key="22">
    <source>
        <dbReference type="ARBA" id="ARBA00022840"/>
    </source>
</evidence>
<keyword evidence="17" id="KW-0548">Nucleotidyltransferase</keyword>
<keyword evidence="21" id="KW-0788">Thiol protease</keyword>
<comment type="function">
    <text evidence="27">An RNA-dependent RNA polymerase that plays an essential role in the virus replication.</text>
</comment>
<dbReference type="Pfam" id="PF00270">
    <property type="entry name" value="DEAD"/>
    <property type="match status" value="1"/>
</dbReference>
<dbReference type="InterPro" id="IPR002540">
    <property type="entry name" value="Pept_S30_P1_potyvir"/>
</dbReference>
<evidence type="ECO:0000256" key="16">
    <source>
        <dbReference type="ARBA" id="ARBA00022679"/>
    </source>
</evidence>
<evidence type="ECO:0000259" key="35">
    <source>
        <dbReference type="PROSITE" id="PS50507"/>
    </source>
</evidence>
<evidence type="ECO:0000256" key="34">
    <source>
        <dbReference type="SAM" id="MobiDB-lite"/>
    </source>
</evidence>
<evidence type="ECO:0000256" key="6">
    <source>
        <dbReference type="ARBA" id="ARBA00022463"/>
    </source>
</evidence>
<evidence type="ECO:0000256" key="3">
    <source>
        <dbReference type="ARBA" id="ARBA00004328"/>
    </source>
</evidence>
<dbReference type="GO" id="GO:0005198">
    <property type="term" value="F:structural molecule activity"/>
    <property type="evidence" value="ECO:0007669"/>
    <property type="project" value="InterPro"/>
</dbReference>
<comment type="function">
    <text evidence="32">Mediates the cap-independent, EIF4E-dependent translation of viral genomic RNAs. Binds to the cap-binding site of host EIF4E and thus interferes with the host EIF4E-dependent mRNA export and translation. VPg-RNA directly binds EIF4E and is a template for transcription. Also forms trimeric complexes with EIF4E-EIF4G, which are templates for translation.</text>
</comment>
<dbReference type="Gene3D" id="2.40.10.10">
    <property type="entry name" value="Trypsin-like serine proteases"/>
    <property type="match status" value="2"/>
</dbReference>
<dbReference type="PROSITE" id="PS51744">
    <property type="entry name" value="HC_PRO_CPD"/>
    <property type="match status" value="1"/>
</dbReference>
<name>A0A2H4ZK40_9POTY</name>
<dbReference type="Pfam" id="PF00863">
    <property type="entry name" value="Peptidase_C4"/>
    <property type="match status" value="1"/>
</dbReference>
<dbReference type="Gene3D" id="3.40.50.300">
    <property type="entry name" value="P-loop containing nucleotide triphosphate hydrolases"/>
    <property type="match status" value="2"/>
</dbReference>
<comment type="catalytic activity">
    <reaction evidence="2">
        <text>Hydrolyzes a Gly-|-Gly bond at its own C-terminus, commonly in the sequence -Tyr-Xaa-Val-Gly-|-Gly, in the processing of the potyviral polyprotein.</text>
        <dbReference type="EC" id="3.4.22.45"/>
    </reaction>
</comment>
<feature type="domain" description="Peptidase C4" evidence="38">
    <location>
        <begin position="1986"/>
        <end position="2204"/>
    </location>
</feature>
<dbReference type="Pfam" id="PF00767">
    <property type="entry name" value="Poty_coat"/>
    <property type="match status" value="1"/>
</dbReference>
<evidence type="ECO:0000256" key="14">
    <source>
        <dbReference type="ARBA" id="ARBA00022632"/>
    </source>
</evidence>
<keyword evidence="16" id="KW-0808">Transferase</keyword>
<proteinExistence type="inferred from homology"/>
<reference evidence="41" key="1">
    <citation type="journal article" date="2017" name="Plant Dis.">
        <title>Agropyron mosaic virus Detected in Ohio Wheat (Triticum aestivum).</title>
        <authorList>
            <person name="Hodge B.A."/>
            <person name="Paul P.A."/>
            <person name="Stewart L.R."/>
        </authorList>
    </citation>
    <scope>NUCLEOTIDE SEQUENCE</scope>
    <source>
        <strain evidence="41">Putnam</strain>
    </source>
</reference>
<evidence type="ECO:0000256" key="9">
    <source>
        <dbReference type="ARBA" id="ARBA00022497"/>
    </source>
</evidence>
<dbReference type="SUPFAM" id="SSF52540">
    <property type="entry name" value="P-loop containing nucleoside triphosphate hydrolases"/>
    <property type="match status" value="2"/>
</dbReference>
<sequence length="3078" mass="348751" precursor="true">MAQVSFLQFGETGTGITFDQHTWHVLPYDKEAHERSVAKKWHAYYLQAGEELSRQSNALQKFDSVFYKRRALIGIEEPVDITDWMADDDDGHEIVSEFKVIPKQRRNKLPRHTGIAENLTRAILNIARKTHVEIEIVGKRRNQMRFKNTHGYELLHVKTQHEFKKLVRTDLKTDGFLTEILRIARHTEHVKPITKIGEIKPGHSGAVLATEADQLFIVRGIAETMLVDAREHFKGDLKRIQHFSEDENEKVTISPFRHAYNLSQNPHMCALQWDETSVVQFQQMLSQAFVPQTHFQCGMCAANAAERSRSEIITDARNSHMMGALEQERGSGRWNALANIFDTLLGSSETEAGIQITQEIAKICFGNNTEPFRSIMQITQVLTDPFTCDGEKVQQAREATLQLARYLKNRELNVGASSKDVFKNPYPPVSKVNYVLARGNGKITNVEWGERMQLIRAFMCQHFFWTDIDKASTFARRKHIRGERLVAAPALQIPKTMRETRSLMEGEKVQEFPITDACKTWRNGQLVYTCCCVTHTDGAPYLTQVHFPTTNAFCIGTQGNIELISNPFANTDGKILAAKAGLCYIQIFLAMYVHIYEAQAPRFIRLIAKMVELLGEWPTMRSVATACCMIGLYFPETQSAELPEILVDHEHKTMHVVDSSGSLSHGYHVLKAGTVKQIYSFMSDEIKSELAEYNVGGQHADIAKLIPTLIRATFNKQEFIWLMSDNPYLILLAVLSPAVLRQVSDSGNLRRALCRFIHIDQPLAQILSTLDSLAAKVSRLELIDQQLECLYTSYPQMLDFVSSLVESSPEEKLIKSFLLSHIRNTIEMQRSDIQLVHDGFCTLNMEMRRKKELYYLEVVHTYFNECAYHQQLYLKLRTLRPCSYIKRCFRNLKQNFTKETCSSCITTPLEWGTTGLWYAKSCVTGTISKGRKTAVSLVRKAAIKGITFVTPEIGKMLGMLSAISILLTIANSAHRMICRKRLEARRLALEKEDLLLDIIAKEMVDYCTVHKLLYTKELDYTQFVDWLEKKHAEAGKLAHRLFLEEVEHQAKDTNHIWTEKCIATFVLVMMMFDTDRSDKLYSTLNKLKGVFSTIGQDAVYHQSLDDIMDTDAAKNATIDFIREEEMEPKKPILSQTFEQFWDTQITQNRTIPHYRTVGTLLEMTRETALDTVNTITKAAIGSEFIVRGGVGTGKSTYLPSLISERGRILILEPTRPLTENVAEQLRGEPHYKSPTVMMRGLSVFGSSPITVMTSGFALHFYANNRTMLKEFSYIMIDECHVMDADAMTFYSLCKDIGITAKILKVSATPPGRECDAKPIFPVKMTICEQLTFESFVSAQGTGSANDATVLGHDILVYVASYNEVDRLSSLLTNKGFAVTKVDGRTMKLHNGPIPMIGHSGKKHFIVATNIIENGVTLAVDYLVDFGTKVVAELDMDGRRIAYSKCPISFGERIQRIGRVGRIKPGGALRIGETKKGIPEIPESIATTAAFNCFLYDLPVMTGQVSLNVLSRCTREQARTMAAFEISPFAMAPLTAYDGSMHPAVHSVLKRYKLRESEIKLKRSSLPLRSSSSWFTVREYETFAGTILIDNKDVKIPFLINNIPHKVFEELWTAIMNNKADVTTMSISTIQSQKIAYTLQTDSTSLQRTITTIDMLIAEEQRKKQMFAAYTANSSGGFMVSLSAIAQCLKSRWARDFCDHNLHTLIETRNQLCEFENLAVERYTEDIIRNYPCVTLVEHQSRDEMIQKLQLKAKYDNRLIATDLALTAGTLIGGGVMLYKYVMNAVDEQVTFEGDSKRARQKLQFKQGRANKEYNEVYADEDTVRENFGEAYTKKGRKGANFTKGAGKKTHEFTHFYGIDPTQYELVRYIDPLTGYTIDVNAQQAVNARSLEQAFIDERENLHEESLLAPGATFIPSDLQAYFINTQTRRALRVDLEPHNPMRVGHRTNNIAGFPDREGEFRQSRPARPVNISQIPDKKDSCVTHESKSHLCGVRDYTFVSKVICSLEYYFDDMVRCLYGICYDTFIIANAHLIPKPNGWLKIKTKHGIFTVQNMQKLKIKEIRGTDLIVITCPKDMQPAPCRLKFRAPRKGEKVVMISTTSNDSSGVPMVSEASVTTHKPNTNFWIHWISTKRGHCGLPIVSLDDQCILGLHSLGSVHVKDNYYAIFGDNFVSENLLNTSPGDWMSRWSYNPDNIDWGTMDLKMSKPGGSFKTTKDITDIDTDVEHQHNQYTWLTKYIGGNLAAVAKCPGNLITKHVVKGRSPTFSLYLSVDEEANAFFEPLLSHYSPSRLNKEAFVKDVTKYDKLISVGDVDIECFVQSVQSVFNLLSRLGFQECAYITDAEEIFASLNMKAAVGALYGGKKETYFSDFSNEDKQQILKESYERLYEGKFGVWNGSLKAELRPNAKVEANKTRVFTAAPLDTLLAAKGCVDDFNNQFYSKHLEGPWTVGITKFKGRWNDFLRLLPDGWIYCDADGSQFDSSLTPYLINAVLNIRLQFMQEWNIGKRCLKNLYTEIVYTAIATPDGSVIKKFRGNNSGQPSTVVDNTLMVVLAMQYAIAKHGLSPESTDSFIRYFANGDDLVIAIAPEKVDLLDTLAQSFGELGLNYDFSSRVEKREDLWFMSHQGKLINDMYIPMLERERVVAILEWDRSHEPEFQMDAINAAIIESWGDDELIYQVRKYYNWLLEQEPYKSLADAGKAPYLAETALTKLYTDVDASQEILDLYQNYVIELPQFDEPTLVYHEADDQQNSQNNPSSEDNKTNPQTGDGQQTPAAGQQQNGTNTENTENQQNAANQQQNRTTENGQKAANDDKSKQLAKAQSKEVVRQNNEKRVMNSGGDDADVTIKDETKTFVIPKVEVLNKKLRMPKFKGKAMVNVDHLLVYKPDQRDLSNKRATQRQVDNWVEKVAKDYGVEESSMDIIINGFMVWALDNGTSPNITGTWIMMDKEEQREYPIEPLVRHAQPTLRQIMMHLSDTATGYIVLRNTKERYMPGYGLKRNLNDMSLAPYAFDFYEITSETPNRVREAHLQMKAAAIRGKVNRTFGLDGTVSSGSEDTERHTVDDVKHGTHSFYGAGMN</sequence>
<keyword evidence="19" id="KW-0378">Hydrolase</keyword>
<evidence type="ECO:0000256" key="24">
    <source>
        <dbReference type="ARBA" id="ARBA00022953"/>
    </source>
</evidence>
<dbReference type="GO" id="GO:0016818">
    <property type="term" value="F:hydrolase activity, acting on acid anhydrides, in phosphorus-containing anhydrides"/>
    <property type="evidence" value="ECO:0007669"/>
    <property type="project" value="InterPro"/>
</dbReference>
<feature type="region of interest" description="Disordered" evidence="34">
    <location>
        <begin position="2747"/>
        <end position="2843"/>
    </location>
</feature>
<evidence type="ECO:0000256" key="20">
    <source>
        <dbReference type="ARBA" id="ARBA00022806"/>
    </source>
</evidence>
<dbReference type="InterPro" id="IPR007094">
    <property type="entry name" value="RNA-dir_pol_PSvirus"/>
</dbReference>
<dbReference type="GO" id="GO:0044161">
    <property type="term" value="C:host cell cytoplasmic vesicle"/>
    <property type="evidence" value="ECO:0007669"/>
    <property type="project" value="UniProtKB-SubCell"/>
</dbReference>
<feature type="domain" description="Helicase C-terminal" evidence="37">
    <location>
        <begin position="1343"/>
        <end position="1505"/>
    </location>
</feature>
<dbReference type="PROSITE" id="PS51871">
    <property type="entry name" value="PV_P1_PRO"/>
    <property type="match status" value="1"/>
</dbReference>
<evidence type="ECO:0000256" key="12">
    <source>
        <dbReference type="ARBA" id="ARBA00022561"/>
    </source>
</evidence>
<keyword evidence="24" id="KW-0693">Viral RNA replication</keyword>
<dbReference type="SUPFAM" id="SSF56672">
    <property type="entry name" value="DNA/RNA polymerases"/>
    <property type="match status" value="1"/>
</dbReference>
<dbReference type="Pfam" id="PF01577">
    <property type="entry name" value="Peptidase_S30"/>
    <property type="match status" value="1"/>
</dbReference>
<dbReference type="PROSITE" id="PS51192">
    <property type="entry name" value="HELICASE_ATP_BIND_1"/>
    <property type="match status" value="1"/>
</dbReference>
<keyword evidence="18" id="KW-0547">Nucleotide-binding</keyword>
<dbReference type="InterPro" id="IPR001730">
    <property type="entry name" value="Potyv_NIa-pro_dom"/>
</dbReference>
<keyword evidence="8" id="KW-1036">Host cytoplasmic vesicle</keyword>
<evidence type="ECO:0000256" key="2">
    <source>
        <dbReference type="ARBA" id="ARBA00001848"/>
    </source>
</evidence>
<evidence type="ECO:0000256" key="18">
    <source>
        <dbReference type="ARBA" id="ARBA00022741"/>
    </source>
</evidence>
<dbReference type="InterPro" id="IPR009003">
    <property type="entry name" value="Peptidase_S1_PA"/>
</dbReference>
<evidence type="ECO:0000256" key="19">
    <source>
        <dbReference type="ARBA" id="ARBA00022801"/>
    </source>
</evidence>
<dbReference type="InterPro" id="IPR027417">
    <property type="entry name" value="P-loop_NTPase"/>
</dbReference>
<dbReference type="GO" id="GO:0052170">
    <property type="term" value="P:symbiont-mediated suppression of host innate immune response"/>
    <property type="evidence" value="ECO:0007669"/>
    <property type="project" value="UniProtKB-KW"/>
</dbReference>
<dbReference type="InterPro" id="IPR001456">
    <property type="entry name" value="HC-pro"/>
</dbReference>
<dbReference type="SMART" id="SM00490">
    <property type="entry name" value="HELICc"/>
    <property type="match status" value="1"/>
</dbReference>
<keyword evidence="20" id="KW-0347">Helicase</keyword>
<dbReference type="Pfam" id="PF00271">
    <property type="entry name" value="Helicase_C"/>
    <property type="match status" value="1"/>
</dbReference>
<organism evidence="41">
    <name type="scientific">Agropyron mosaic virus</name>
    <dbReference type="NCBI Taxonomy" id="41763"/>
    <lineage>
        <taxon>Viruses</taxon>
        <taxon>Riboviria</taxon>
        <taxon>Orthornavirae</taxon>
        <taxon>Pisuviricota</taxon>
        <taxon>Stelpaviricetes</taxon>
        <taxon>Patatavirales</taxon>
        <taxon>Potyviridae</taxon>
        <taxon>Rymovirus</taxon>
        <taxon>Rymovirus agropyronis</taxon>
    </lineage>
</organism>
<evidence type="ECO:0000256" key="29">
    <source>
        <dbReference type="ARBA" id="ARBA00029422"/>
    </source>
</evidence>
<evidence type="ECO:0000256" key="17">
    <source>
        <dbReference type="ARBA" id="ARBA00022695"/>
    </source>
</evidence>
<keyword evidence="9" id="KW-1139">Helical capsid protein</keyword>
<evidence type="ECO:0000256" key="8">
    <source>
        <dbReference type="ARBA" id="ARBA00022488"/>
    </source>
</evidence>
<evidence type="ECO:0000256" key="25">
    <source>
        <dbReference type="ARBA" id="ARBA00023280"/>
    </source>
</evidence>
<feature type="compositionally biased region" description="Basic and acidic residues" evidence="34">
    <location>
        <begin position="2809"/>
        <end position="2834"/>
    </location>
</feature>